<dbReference type="InterPro" id="IPR043129">
    <property type="entry name" value="ATPase_NBD"/>
</dbReference>
<dbReference type="SUPFAM" id="SSF53067">
    <property type="entry name" value="Actin-like ATPase domain"/>
    <property type="match status" value="2"/>
</dbReference>
<dbReference type="PANTHER" id="PTHR32329">
    <property type="entry name" value="BIFUNCTIONAL PROTEIN [INCLUDES 2-HYDROXYACYL-COA DEHYDRATASE (N-TER) AND ITS ACTIVATOR DOMAIN (C_TERM)-RELATED"/>
    <property type="match status" value="1"/>
</dbReference>
<organism evidence="7 8">
    <name type="scientific">Candidatus Merdibacter merdavium</name>
    <dbReference type="NCBI Taxonomy" id="2838692"/>
    <lineage>
        <taxon>Bacteria</taxon>
        <taxon>Bacillati</taxon>
        <taxon>Bacillota</taxon>
        <taxon>Erysipelotrichia</taxon>
        <taxon>Erysipelotrichales</taxon>
        <taxon>Erysipelotrichaceae</taxon>
        <taxon>Merdibacter</taxon>
    </lineage>
</organism>
<dbReference type="GO" id="GO:0046872">
    <property type="term" value="F:metal ion binding"/>
    <property type="evidence" value="ECO:0007669"/>
    <property type="project" value="UniProtKB-KW"/>
</dbReference>
<accession>A0A9D2NNF0</accession>
<evidence type="ECO:0000259" key="6">
    <source>
        <dbReference type="Pfam" id="PF09989"/>
    </source>
</evidence>
<dbReference type="InterPro" id="IPR051805">
    <property type="entry name" value="Dehydratase_Activator_Redct"/>
</dbReference>
<dbReference type="Gene3D" id="3.30.420.40">
    <property type="match status" value="4"/>
</dbReference>
<dbReference type="AlphaFoldDB" id="A0A9D2NNF0"/>
<comment type="cofactor">
    <cofactor evidence="1">
        <name>[4Fe-4S] cluster</name>
        <dbReference type="ChEBI" id="CHEBI:49883"/>
    </cofactor>
</comment>
<dbReference type="CDD" id="cd24034">
    <property type="entry name" value="ASKHA_NBD_O66634-like_rpt1"/>
    <property type="match status" value="1"/>
</dbReference>
<reference evidence="7" key="2">
    <citation type="submission" date="2021-04" db="EMBL/GenBank/DDBJ databases">
        <authorList>
            <person name="Gilroy R."/>
        </authorList>
    </citation>
    <scope>NUCLEOTIDE SEQUENCE</scope>
    <source>
        <strain evidence="7">CHK187-11901</strain>
    </source>
</reference>
<gene>
    <name evidence="7" type="ORF">H9702_00695</name>
</gene>
<dbReference type="EMBL" id="DWWM01000005">
    <property type="protein sequence ID" value="HJC35635.1"/>
    <property type="molecule type" value="Genomic_DNA"/>
</dbReference>
<sequence>MTYRIGFDIGSTTIKAVVMDDNGNILYKSYERHMAQIREMALKKLEELKDMLGSEPFYFALSGSAALGMSQEGSLPFVQEVFASAQAVRKHYPEVDAAIELGGEDAKILFFQGAVEQRMNSTCAGGTGAFIDQMASLLNIDLETMDRLSLEHHRLYPIASRCGVFAKTDIQPLINQGADKADLCASIFQAVVDQTITSLAQGHRIEGNILFLGGPLYFMKGLRQRFRATLDLDEDHAVCPDIAIHFVAFGTAICASERFTYDELHQKLEALKDMPVKEEESEPLFESKDDYERFVRRHQRSDVSYGDISTYEGKAYLGVDSGSTTTKLVLVGEHEELLYEAYTSNQGSPLDVVVEHLKKIYALGKERITIAGSCATGYGEELMKHAFHLDEGAVETMAHYEAARHFNPNVDYILDIGGQDIKCFKIKDGRIDDIVLNEACSSGCGSFLETFAKSLGYSAQEFAQLGLKARHPVNLGTRCTVFMNSGVKQAQKNGASIEDISAGLCRSVVKNALYKVIRARRREDIGDEIVVQGGTFRNDSVLRSFEQELGTEVIRPSIAHLMGAYGAALIAKRHSHGTSAILNAQQVEQFTHASKGAVCNGCTNHCALTINVFADGERLIAGNKCEKPTLHAGAKKEELPDLYKVKNELLRSYRGRYHHEKKVGIPLVLNMYDLLPFWVEFFHQLGYETLISPQTNKAMYHSAQHSIPSDTACLPAKVVHGHIQWLLDQHVERIFYPCMTYNVDEQISDNHFNCPLVAYYPEQIGANMDLEGTDYIHPYIVLDDMKNFEKRISEVFAAHDMPHERRLIRKAAEAGMREYQAFHARLHEEHERAVAYARAHGHPIAVVCGRPYHGDPYISHEITKLLTQLGFVVVSEESVPMQEKREVGVLNQWTYHARLYQAAYYAAAQPDMELIHLVSFGCGIDAITSDEVKAILKQKDRFYTQIKIDEIDNLGAVKIRLRSLKAAVEERKEEIA</sequence>
<protein>
    <submittedName>
        <fullName evidence="7">2-hydroxyacyl-CoA dehydratase</fullName>
    </submittedName>
</protein>
<dbReference type="NCBIfam" id="TIGR00241">
    <property type="entry name" value="CoA_E_activ"/>
    <property type="match status" value="1"/>
</dbReference>
<dbReference type="InterPro" id="IPR008275">
    <property type="entry name" value="CoA_E_activase_dom"/>
</dbReference>
<dbReference type="Pfam" id="PF01869">
    <property type="entry name" value="BcrAD_BadFG"/>
    <property type="match status" value="2"/>
</dbReference>
<comment type="caution">
    <text evidence="7">The sequence shown here is derived from an EMBL/GenBank/DDBJ whole genome shotgun (WGS) entry which is preliminary data.</text>
</comment>
<feature type="domain" description="ATPase BadF/BadG/BcrA/BcrD type" evidence="5">
    <location>
        <begin position="317"/>
        <end position="571"/>
    </location>
</feature>
<dbReference type="Pfam" id="PF09989">
    <property type="entry name" value="DUF2229"/>
    <property type="match status" value="1"/>
</dbReference>
<reference evidence="7" key="1">
    <citation type="journal article" date="2021" name="PeerJ">
        <title>Extensive microbial diversity within the chicken gut microbiome revealed by metagenomics and culture.</title>
        <authorList>
            <person name="Gilroy R."/>
            <person name="Ravi A."/>
            <person name="Getino M."/>
            <person name="Pursley I."/>
            <person name="Horton D.L."/>
            <person name="Alikhan N.F."/>
            <person name="Baker D."/>
            <person name="Gharbi K."/>
            <person name="Hall N."/>
            <person name="Watson M."/>
            <person name="Adriaenssens E.M."/>
            <person name="Foster-Nyarko E."/>
            <person name="Jarju S."/>
            <person name="Secka A."/>
            <person name="Antonio M."/>
            <person name="Oren A."/>
            <person name="Chaudhuri R.R."/>
            <person name="La Ragione R."/>
            <person name="Hildebrand F."/>
            <person name="Pallen M.J."/>
        </authorList>
    </citation>
    <scope>NUCLEOTIDE SEQUENCE</scope>
    <source>
        <strain evidence="7">CHK187-11901</strain>
    </source>
</reference>
<dbReference type="InterPro" id="IPR018709">
    <property type="entry name" value="CoA_activase_DUF2229"/>
</dbReference>
<keyword evidence="3" id="KW-0408">Iron</keyword>
<dbReference type="GO" id="GO:0051536">
    <property type="term" value="F:iron-sulfur cluster binding"/>
    <property type="evidence" value="ECO:0007669"/>
    <property type="project" value="UniProtKB-KW"/>
</dbReference>
<keyword evidence="4" id="KW-0411">Iron-sulfur</keyword>
<dbReference type="Proteomes" id="UP000823896">
    <property type="component" value="Unassembled WGS sequence"/>
</dbReference>
<evidence type="ECO:0000256" key="3">
    <source>
        <dbReference type="ARBA" id="ARBA00023004"/>
    </source>
</evidence>
<evidence type="ECO:0000256" key="1">
    <source>
        <dbReference type="ARBA" id="ARBA00001966"/>
    </source>
</evidence>
<evidence type="ECO:0000256" key="2">
    <source>
        <dbReference type="ARBA" id="ARBA00022723"/>
    </source>
</evidence>
<proteinExistence type="predicted"/>
<keyword evidence="2" id="KW-0479">Metal-binding</keyword>
<evidence type="ECO:0000313" key="8">
    <source>
        <dbReference type="Proteomes" id="UP000823896"/>
    </source>
</evidence>
<evidence type="ECO:0000259" key="5">
    <source>
        <dbReference type="Pfam" id="PF01869"/>
    </source>
</evidence>
<feature type="domain" description="ATPase BadF/BadG/BcrA/BcrD type" evidence="5">
    <location>
        <begin position="5"/>
        <end position="214"/>
    </location>
</feature>
<evidence type="ECO:0000256" key="4">
    <source>
        <dbReference type="ARBA" id="ARBA00023014"/>
    </source>
</evidence>
<name>A0A9D2NNF0_9FIRM</name>
<feature type="domain" description="DUF2229" evidence="6">
    <location>
        <begin position="662"/>
        <end position="879"/>
    </location>
</feature>
<dbReference type="InterPro" id="IPR002731">
    <property type="entry name" value="ATPase_BadF"/>
</dbReference>
<dbReference type="CDD" id="cd24035">
    <property type="entry name" value="ASKHA_NBD_O66634-like_rpt2"/>
    <property type="match status" value="1"/>
</dbReference>
<evidence type="ECO:0000313" key="7">
    <source>
        <dbReference type="EMBL" id="HJC35635.1"/>
    </source>
</evidence>
<dbReference type="PANTHER" id="PTHR32329:SF4">
    <property type="entry name" value="ACTIVATOR OF 2-HYDROXYACYL-COA DEHYDRATASE"/>
    <property type="match status" value="1"/>
</dbReference>